<reference evidence="2 3" key="1">
    <citation type="submission" date="2018-08" db="EMBL/GenBank/DDBJ databases">
        <title>Chitinophaga sp. K20C18050901, a novel bacterium isolated from forest soil.</title>
        <authorList>
            <person name="Wang C."/>
        </authorList>
    </citation>
    <scope>NUCLEOTIDE SEQUENCE [LARGE SCALE GENOMIC DNA]</scope>
    <source>
        <strain evidence="2 3">K20C18050901</strain>
    </source>
</reference>
<keyword evidence="3" id="KW-1185">Reference proteome</keyword>
<organism evidence="2 3">
    <name type="scientific">Chitinophaga silvisoli</name>
    <dbReference type="NCBI Taxonomy" id="2291814"/>
    <lineage>
        <taxon>Bacteria</taxon>
        <taxon>Pseudomonadati</taxon>
        <taxon>Bacteroidota</taxon>
        <taxon>Chitinophagia</taxon>
        <taxon>Chitinophagales</taxon>
        <taxon>Chitinophagaceae</taxon>
        <taxon>Chitinophaga</taxon>
    </lineage>
</organism>
<name>A0A3E1NSX6_9BACT</name>
<dbReference type="Proteomes" id="UP000261174">
    <property type="component" value="Unassembled WGS sequence"/>
</dbReference>
<gene>
    <name evidence="2" type="ORF">DXN04_31130</name>
</gene>
<evidence type="ECO:0000313" key="2">
    <source>
        <dbReference type="EMBL" id="RFM31020.1"/>
    </source>
</evidence>
<feature type="signal peptide" evidence="1">
    <location>
        <begin position="1"/>
        <end position="30"/>
    </location>
</feature>
<evidence type="ECO:0000313" key="3">
    <source>
        <dbReference type="Proteomes" id="UP000261174"/>
    </source>
</evidence>
<comment type="caution">
    <text evidence="2">The sequence shown here is derived from an EMBL/GenBank/DDBJ whole genome shotgun (WGS) entry which is preliminary data.</text>
</comment>
<keyword evidence="1" id="KW-0732">Signal</keyword>
<dbReference type="EMBL" id="QTJV01000017">
    <property type="protein sequence ID" value="RFM31020.1"/>
    <property type="molecule type" value="Genomic_DNA"/>
</dbReference>
<feature type="chain" id="PRO_5017803326" description="Lipoprotein" evidence="1">
    <location>
        <begin position="31"/>
        <end position="257"/>
    </location>
</feature>
<evidence type="ECO:0008006" key="4">
    <source>
        <dbReference type="Google" id="ProtNLM"/>
    </source>
</evidence>
<proteinExistence type="predicted"/>
<dbReference type="AlphaFoldDB" id="A0A3E1NSX6"/>
<accession>A0A3E1NSX6</accession>
<protein>
    <recommendedName>
        <fullName evidence="4">Lipoprotein</fullName>
    </recommendedName>
</protein>
<sequence>MSAKFKHSMKRYLCALIPLLYILPACQPHKQPMVHRDSTITDTMVNADTAETYPTVARVAFDMNKVPRTNIDLGNFPFFPAPKGYQYRNVKLKESGQEYFLADGKLMPVEGRSFKAELVREESRPATFSISKVEKSFDRMITSVGGVKVSTDIPTKAEMERVGDEEIYDKERGFTVGFGGIELKTYVLRNRGAEVWVQLSMNNVYGAICIIQKGEFIKGMKEMDMRKDLSETSRIESDDVMEDSDGIAPVLDTMLQQ</sequence>
<evidence type="ECO:0000256" key="1">
    <source>
        <dbReference type="SAM" id="SignalP"/>
    </source>
</evidence>